<dbReference type="InterPro" id="IPR036612">
    <property type="entry name" value="KH_dom_type_1_sf"/>
</dbReference>
<keyword evidence="5" id="KW-0808">Transferase</keyword>
<dbReference type="GO" id="GO:0003723">
    <property type="term" value="F:RNA binding"/>
    <property type="evidence" value="ECO:0007669"/>
    <property type="project" value="UniProtKB-UniRule"/>
</dbReference>
<keyword evidence="2" id="KW-0694">RNA-binding</keyword>
<comment type="caution">
    <text evidence="5">The sequence shown here is derived from an EMBL/GenBank/DDBJ whole genome shotgun (WGS) entry which is preliminary data.</text>
</comment>
<dbReference type="STRING" id="3476.A0A2P5AWM6"/>
<dbReference type="OrthoDB" id="442947at2759"/>
<dbReference type="InterPro" id="IPR004087">
    <property type="entry name" value="KH_dom"/>
</dbReference>
<keyword evidence="1" id="KW-0677">Repeat</keyword>
<feature type="domain" description="K Homology" evidence="4">
    <location>
        <begin position="317"/>
        <end position="393"/>
    </location>
</feature>
<evidence type="ECO:0000256" key="3">
    <source>
        <dbReference type="SAM" id="MobiDB-lite"/>
    </source>
</evidence>
<dbReference type="PROSITE" id="PS50084">
    <property type="entry name" value="KH_TYPE_1"/>
    <property type="match status" value="4"/>
</dbReference>
<accession>A0A2P5AWM6</accession>
<feature type="domain" description="K Homology" evidence="4">
    <location>
        <begin position="409"/>
        <end position="477"/>
    </location>
</feature>
<evidence type="ECO:0000313" key="5">
    <source>
        <dbReference type="EMBL" id="PON40935.1"/>
    </source>
</evidence>
<dbReference type="Gene3D" id="3.30.1370.10">
    <property type="entry name" value="K Homology domain, type 1"/>
    <property type="match status" value="5"/>
</dbReference>
<dbReference type="SMART" id="SM00322">
    <property type="entry name" value="KH"/>
    <property type="match status" value="5"/>
</dbReference>
<feature type="compositionally biased region" description="Polar residues" evidence="3">
    <location>
        <begin position="1"/>
        <end position="15"/>
    </location>
</feature>
<dbReference type="AlphaFoldDB" id="A0A2P5AWM6"/>
<dbReference type="GO" id="GO:0016740">
    <property type="term" value="F:transferase activity"/>
    <property type="evidence" value="ECO:0007669"/>
    <property type="project" value="UniProtKB-KW"/>
</dbReference>
<organism evidence="5 6">
    <name type="scientific">Parasponia andersonii</name>
    <name type="common">Sponia andersonii</name>
    <dbReference type="NCBI Taxonomy" id="3476"/>
    <lineage>
        <taxon>Eukaryota</taxon>
        <taxon>Viridiplantae</taxon>
        <taxon>Streptophyta</taxon>
        <taxon>Embryophyta</taxon>
        <taxon>Tracheophyta</taxon>
        <taxon>Spermatophyta</taxon>
        <taxon>Magnoliopsida</taxon>
        <taxon>eudicotyledons</taxon>
        <taxon>Gunneridae</taxon>
        <taxon>Pentapetalae</taxon>
        <taxon>rosids</taxon>
        <taxon>fabids</taxon>
        <taxon>Rosales</taxon>
        <taxon>Cannabaceae</taxon>
        <taxon>Parasponia</taxon>
    </lineage>
</organism>
<evidence type="ECO:0000256" key="2">
    <source>
        <dbReference type="PROSITE-ProRule" id="PRU00117"/>
    </source>
</evidence>
<evidence type="ECO:0000256" key="1">
    <source>
        <dbReference type="ARBA" id="ARBA00022737"/>
    </source>
</evidence>
<keyword evidence="6" id="KW-1185">Reference proteome</keyword>
<protein>
    <submittedName>
        <fullName evidence="5">Polyribonucleotide nucleotidyltransferase</fullName>
    </submittedName>
</protein>
<feature type="domain" description="K Homology" evidence="4">
    <location>
        <begin position="567"/>
        <end position="637"/>
    </location>
</feature>
<dbReference type="CDD" id="cd22462">
    <property type="entry name" value="KH-I_HEN4_like_rpt5"/>
    <property type="match status" value="1"/>
</dbReference>
<proteinExistence type="predicted"/>
<dbReference type="SUPFAM" id="SSF54791">
    <property type="entry name" value="Eukaryotic type KH-domain (KH-domain type I)"/>
    <property type="match status" value="5"/>
</dbReference>
<dbReference type="Proteomes" id="UP000237105">
    <property type="component" value="Unassembled WGS sequence"/>
</dbReference>
<dbReference type="InterPro" id="IPR004088">
    <property type="entry name" value="KH_dom_type_1"/>
</dbReference>
<feature type="domain" description="K Homology" evidence="4">
    <location>
        <begin position="171"/>
        <end position="244"/>
    </location>
</feature>
<feature type="domain" description="K Homology" evidence="4">
    <location>
        <begin position="69"/>
        <end position="154"/>
    </location>
</feature>
<gene>
    <name evidence="5" type="ORF">PanWU01x14_293250</name>
</gene>
<feature type="region of interest" description="Disordered" evidence="3">
    <location>
        <begin position="27"/>
        <end position="55"/>
    </location>
</feature>
<name>A0A2P5AWM6_PARAD</name>
<dbReference type="EMBL" id="JXTB01000428">
    <property type="protein sequence ID" value="PON40935.1"/>
    <property type="molecule type" value="Genomic_DNA"/>
</dbReference>
<evidence type="ECO:0000259" key="4">
    <source>
        <dbReference type="SMART" id="SM00322"/>
    </source>
</evidence>
<dbReference type="CDD" id="cd22459">
    <property type="entry name" value="KH-I_PEPPER_rpt1_like"/>
    <property type="match status" value="1"/>
</dbReference>
<dbReference type="PANTHER" id="PTHR10288">
    <property type="entry name" value="KH DOMAIN CONTAINING RNA BINDING PROTEIN"/>
    <property type="match status" value="1"/>
</dbReference>
<reference evidence="6" key="1">
    <citation type="submission" date="2016-06" db="EMBL/GenBank/DDBJ databases">
        <title>Parallel loss of symbiosis genes in relatives of nitrogen-fixing non-legume Parasponia.</title>
        <authorList>
            <person name="Van Velzen R."/>
            <person name="Holmer R."/>
            <person name="Bu F."/>
            <person name="Rutten L."/>
            <person name="Van Zeijl A."/>
            <person name="Liu W."/>
            <person name="Santuari L."/>
            <person name="Cao Q."/>
            <person name="Sharma T."/>
            <person name="Shen D."/>
            <person name="Roswanjaya Y."/>
            <person name="Wardhani T."/>
            <person name="Kalhor M.S."/>
            <person name="Jansen J."/>
            <person name="Van den Hoogen J."/>
            <person name="Gungor B."/>
            <person name="Hartog M."/>
            <person name="Hontelez J."/>
            <person name="Verver J."/>
            <person name="Yang W.-C."/>
            <person name="Schijlen E."/>
            <person name="Repin R."/>
            <person name="Schilthuizen M."/>
            <person name="Schranz E."/>
            <person name="Heidstra R."/>
            <person name="Miyata K."/>
            <person name="Fedorova E."/>
            <person name="Kohlen W."/>
            <person name="Bisseling T."/>
            <person name="Smit S."/>
            <person name="Geurts R."/>
        </authorList>
    </citation>
    <scope>NUCLEOTIDE SEQUENCE [LARGE SCALE GENOMIC DNA]</scope>
    <source>
        <strain evidence="6">cv. WU1-14</strain>
    </source>
</reference>
<evidence type="ECO:0000313" key="6">
    <source>
        <dbReference type="Proteomes" id="UP000237105"/>
    </source>
</evidence>
<sequence length="642" mass="69275">MSDYSNSSLRPSSPVESDLHSNHHYHHYHARRGGACNRKESEGRRPRGASWYRPRSRRRSPLGLKVLPGQVAFRLFCHHAAIGGVIGNCGAVVSQLRRETDTKIHCENPTPGFDHGVVLVIGCGSRERRIVLNESEGEECEVSSAQEAVLRVLERIWKLEAQSEGAAAASGVVWCRLLAERSQIGALMGKGGTNIIRMRKESSADIRIVPARQSAPNGFDEVIQIAGSILAVKKAFIAVSSCLQDQSFLESEPTFFNRSTECSSSGESHDSGPNAEFFPNLSSLLPRTSFDKNASVHPSMADANGVSSTDDAKGTRQEVVFRLLCSNDTAGSVIGRKGSIIRALESETGADIRFAATKTSSGERVVTISAFEDLESWYSPAQNAVILVFARTVEGDIEKGFLLGFSHGATVTAKLLVATDLVSCLSENEGKAISDIKDVSGADVRILGGTLENQVVQITGEYGQVQNALFQVTSTLRSSFRRVIEPTSCRPEQSLFPSPDHDAEALLASLMNRVVLSHSQGAFEPKLQLPQTIETGNAKSPTDAGEAFTKFGVDFEFASRNKLAVVTNTILEIVVSRQAFSSIYGEDGSNLNRLKEISGAKVVVHDPRPGESEGKVVISGTPDQTLAAQSLLQAFIQTSKKS</sequence>
<dbReference type="Pfam" id="PF00013">
    <property type="entry name" value="KH_1"/>
    <property type="match status" value="5"/>
</dbReference>
<feature type="region of interest" description="Disordered" evidence="3">
    <location>
        <begin position="1"/>
        <end position="20"/>
    </location>
</feature>